<proteinExistence type="predicted"/>
<evidence type="ECO:0000256" key="1">
    <source>
        <dbReference type="SAM" id="Phobius"/>
    </source>
</evidence>
<dbReference type="HOGENOM" id="CLU_2880214_0_0_9"/>
<dbReference type="AlphaFoldDB" id="C0XG18"/>
<keyword evidence="3" id="KW-1185">Reference proteome</keyword>
<evidence type="ECO:0000313" key="2">
    <source>
        <dbReference type="EMBL" id="EEI25676.1"/>
    </source>
</evidence>
<dbReference type="EMBL" id="ACGP01000011">
    <property type="protein sequence ID" value="EEI25676.1"/>
    <property type="molecule type" value="Genomic_DNA"/>
</dbReference>
<reference evidence="2 3" key="1">
    <citation type="submission" date="2009-01" db="EMBL/GenBank/DDBJ databases">
        <authorList>
            <person name="Qin X."/>
            <person name="Bachman B."/>
            <person name="Battles P."/>
            <person name="Bell A."/>
            <person name="Bess C."/>
            <person name="Bickham C."/>
            <person name="Chaboub L."/>
            <person name="Chen D."/>
            <person name="Coyle M."/>
            <person name="Deiros D.R."/>
            <person name="Dinh H."/>
            <person name="Forbes L."/>
            <person name="Fowler G."/>
            <person name="Francisco L."/>
            <person name="Fu Q."/>
            <person name="Gubbala S."/>
            <person name="Hale W."/>
            <person name="Han Y."/>
            <person name="Hemphill L."/>
            <person name="Highlander S.K."/>
            <person name="Hirani K."/>
            <person name="Hogues M."/>
            <person name="Jackson L."/>
            <person name="Jakkamsetti A."/>
            <person name="Javaid M."/>
            <person name="Jiang H."/>
            <person name="Korchina V."/>
            <person name="Kovar C."/>
            <person name="Lara F."/>
            <person name="Lee S."/>
            <person name="Mata R."/>
            <person name="Mathew T."/>
            <person name="Moen C."/>
            <person name="Morales K."/>
            <person name="Munidasa M."/>
            <person name="Nazareth L."/>
            <person name="Ngo R."/>
            <person name="Nguyen L."/>
            <person name="Okwuonu G."/>
            <person name="Ongeri F."/>
            <person name="Patil S."/>
            <person name="Petrosino J."/>
            <person name="Pham C."/>
            <person name="Pham P."/>
            <person name="Pu L.-L."/>
            <person name="Puazo M."/>
            <person name="Raj R."/>
            <person name="Reid J."/>
            <person name="Rouhana J."/>
            <person name="Saada N."/>
            <person name="Shang Y."/>
            <person name="Simmons D."/>
            <person name="Thornton R."/>
            <person name="Warren J."/>
            <person name="Weissenberger G."/>
            <person name="Zhang J."/>
            <person name="Zhang L."/>
            <person name="Zhou C."/>
            <person name="Zhu D."/>
            <person name="Muzny D."/>
            <person name="Worley K."/>
            <person name="Gibbs R."/>
        </authorList>
    </citation>
    <scope>NUCLEOTIDE SEQUENCE [LARGE SCALE GENOMIC DNA]</scope>
    <source>
        <strain evidence="3">ATCC 8290 / DSM 20176 / CCUG 30140 / JCM 1155 / KCTC 3500 / NBRC 15886 / NCIMB 8040 / NRRL B-1843 / 9</strain>
    </source>
</reference>
<dbReference type="Proteomes" id="UP000003752">
    <property type="component" value="Unassembled WGS sequence"/>
</dbReference>
<name>C0XG18_LENH9</name>
<organism evidence="2 3">
    <name type="scientific">Lentilactobacillus hilgardii (strain ATCC 8290 / DSM 20176 / CCUG 30140 / JCM 1155 / KCTC 3500 / NBRC 15886 / NCIMB 8040 / NRRL B-1843 / 9)</name>
    <dbReference type="NCBI Taxonomy" id="1423757"/>
    <lineage>
        <taxon>Bacteria</taxon>
        <taxon>Bacillati</taxon>
        <taxon>Bacillota</taxon>
        <taxon>Bacilli</taxon>
        <taxon>Lactobacillales</taxon>
        <taxon>Lactobacillaceae</taxon>
        <taxon>Lentilactobacillus</taxon>
    </lineage>
</organism>
<sequence>MLCRAIRVSTTVKSALSILNGNRFLQRGLKNDLRNRKIYRIRMLVFWLFCRMLLSLLDGKEPK</sequence>
<accession>C0XG18</accession>
<keyword evidence="1" id="KW-1133">Transmembrane helix</keyword>
<protein>
    <submittedName>
        <fullName evidence="2">Uncharacterized protein</fullName>
    </submittedName>
</protein>
<keyword evidence="1" id="KW-0472">Membrane</keyword>
<comment type="caution">
    <text evidence="2">The sequence shown here is derived from an EMBL/GenBank/DDBJ whole genome shotgun (WGS) entry which is preliminary data.</text>
</comment>
<evidence type="ECO:0000313" key="3">
    <source>
        <dbReference type="Proteomes" id="UP000003752"/>
    </source>
</evidence>
<keyword evidence="1" id="KW-0812">Transmembrane</keyword>
<feature type="transmembrane region" description="Helical" evidence="1">
    <location>
        <begin position="39"/>
        <end position="57"/>
    </location>
</feature>
<gene>
    <name evidence="2" type="ORF">HMPREF0519_0179</name>
</gene>